<dbReference type="Pfam" id="PF00004">
    <property type="entry name" value="AAA"/>
    <property type="match status" value="1"/>
</dbReference>
<dbReference type="InterPro" id="IPR054289">
    <property type="entry name" value="DUF7025"/>
</dbReference>
<dbReference type="SUPFAM" id="SSF52540">
    <property type="entry name" value="P-loop containing nucleoside triphosphate hydrolases"/>
    <property type="match status" value="1"/>
</dbReference>
<comment type="caution">
    <text evidence="4">The sequence shown here is derived from an EMBL/GenBank/DDBJ whole genome shotgun (WGS) entry which is preliminary data.</text>
</comment>
<dbReference type="InterPro" id="IPR003959">
    <property type="entry name" value="ATPase_AAA_core"/>
</dbReference>
<dbReference type="Pfam" id="PF22942">
    <property type="entry name" value="DUF7025"/>
    <property type="match status" value="1"/>
</dbReference>
<accession>A0AAN7HAZ8</accession>
<keyword evidence="5" id="KW-1185">Reference proteome</keyword>
<evidence type="ECO:0000259" key="1">
    <source>
        <dbReference type="Pfam" id="PF00004"/>
    </source>
</evidence>
<evidence type="ECO:0000259" key="3">
    <source>
        <dbReference type="Pfam" id="PF23232"/>
    </source>
</evidence>
<proteinExistence type="predicted"/>
<dbReference type="GO" id="GO:0016887">
    <property type="term" value="F:ATP hydrolysis activity"/>
    <property type="evidence" value="ECO:0007669"/>
    <property type="project" value="InterPro"/>
</dbReference>
<evidence type="ECO:0000313" key="4">
    <source>
        <dbReference type="EMBL" id="KAK4234605.1"/>
    </source>
</evidence>
<reference evidence="4" key="1">
    <citation type="journal article" date="2023" name="Mol. Phylogenet. Evol.">
        <title>Genome-scale phylogeny and comparative genomics of the fungal order Sordariales.</title>
        <authorList>
            <person name="Hensen N."/>
            <person name="Bonometti L."/>
            <person name="Westerberg I."/>
            <person name="Brannstrom I.O."/>
            <person name="Guillou S."/>
            <person name="Cros-Aarteil S."/>
            <person name="Calhoun S."/>
            <person name="Haridas S."/>
            <person name="Kuo A."/>
            <person name="Mondo S."/>
            <person name="Pangilinan J."/>
            <person name="Riley R."/>
            <person name="LaButti K."/>
            <person name="Andreopoulos B."/>
            <person name="Lipzen A."/>
            <person name="Chen C."/>
            <person name="Yan M."/>
            <person name="Daum C."/>
            <person name="Ng V."/>
            <person name="Clum A."/>
            <person name="Steindorff A."/>
            <person name="Ohm R.A."/>
            <person name="Martin F."/>
            <person name="Silar P."/>
            <person name="Natvig D.O."/>
            <person name="Lalanne C."/>
            <person name="Gautier V."/>
            <person name="Ament-Velasquez S.L."/>
            <person name="Kruys A."/>
            <person name="Hutchinson M.I."/>
            <person name="Powell A.J."/>
            <person name="Barry K."/>
            <person name="Miller A.N."/>
            <person name="Grigoriev I.V."/>
            <person name="Debuchy R."/>
            <person name="Gladieux P."/>
            <person name="Hiltunen Thoren M."/>
            <person name="Johannesson H."/>
        </authorList>
    </citation>
    <scope>NUCLEOTIDE SEQUENCE</scope>
    <source>
        <strain evidence="4">CBS 532.94</strain>
    </source>
</reference>
<evidence type="ECO:0000313" key="5">
    <source>
        <dbReference type="Proteomes" id="UP001303760"/>
    </source>
</evidence>
<feature type="domain" description="ATPase AAA-type core" evidence="1">
    <location>
        <begin position="501"/>
        <end position="566"/>
    </location>
</feature>
<dbReference type="AlphaFoldDB" id="A0AAN7HAZ8"/>
<gene>
    <name evidence="4" type="ORF">C8A03DRAFT_47109</name>
</gene>
<sequence>MPDDEKPTGHKTRYNIIVNRYDAETGKRVDIEKAVTKPKSKEKKTDRAFTFRKFLKLTGGDEISAPDGSEFEIESEPLQRLLARSPYQTLIYCWETAEAEAERNRGESEEDTQARKDLKELLLLISTSSGNEDVDQFFKDRQTLQISQKVTFSALWTLFPRGTEIVGKPFQNQEQLFFVSSCDPPCDSSSGNAPEEFHVNCYGYDWDGLSRSRVPYRMSIPRFPDKKDISELPFYPLKYHKDRGGNKERTEDESNEKAIQELKERLKKRGEAFWNFSTRDRGKQMFSYDGFGYYHQRGAGLFHSSSSLNVSEDSRSIFSTSDDDSRTPLKPANLRIKGTYQPSKQPLLGDMTSGVIMDCDCGDCRVKFEHLARFSWDRKGQDNPTAEQLMFLPPRILGYALEQKRWVQIGVNDLKEPPEADQTNFEDKLQLNDEYKSLIKRAVKAHSENKTKNIVDYAPEKGKGLVILLWGLPGVGKTPTAESVAALAGKPLVFDLAGLWESVLLFDEADVFLEARDSHKNDMQRSTIVSVLLRVLEYFSGILILTTNRLKSFDIAVQSRIRIAIEYKDLSEAQRQRIFLSFLEQLERKSLVENMRKVEDWVKETCKENNFNGRQIRNIVSTAMAIANADGERLGRKHLQEVKCHVSDFKRAASGAGDLVQGEPD</sequence>
<dbReference type="Pfam" id="PF23232">
    <property type="entry name" value="AAA_lid_13"/>
    <property type="match status" value="1"/>
</dbReference>
<dbReference type="Proteomes" id="UP001303760">
    <property type="component" value="Unassembled WGS sequence"/>
</dbReference>
<evidence type="ECO:0000259" key="2">
    <source>
        <dbReference type="Pfam" id="PF22942"/>
    </source>
</evidence>
<dbReference type="Gene3D" id="3.40.50.300">
    <property type="entry name" value="P-loop containing nucleotide triphosphate hydrolases"/>
    <property type="match status" value="2"/>
</dbReference>
<feature type="domain" description="AAA+ ATPase lid" evidence="3">
    <location>
        <begin position="570"/>
        <end position="651"/>
    </location>
</feature>
<dbReference type="InterPro" id="IPR056599">
    <property type="entry name" value="AAA_lid_fung"/>
</dbReference>
<dbReference type="PANTHER" id="PTHR46411:SF3">
    <property type="entry name" value="AAA+ ATPASE DOMAIN-CONTAINING PROTEIN"/>
    <property type="match status" value="1"/>
</dbReference>
<reference evidence="4" key="2">
    <citation type="submission" date="2023-05" db="EMBL/GenBank/DDBJ databases">
        <authorList>
            <consortium name="Lawrence Berkeley National Laboratory"/>
            <person name="Steindorff A."/>
            <person name="Hensen N."/>
            <person name="Bonometti L."/>
            <person name="Westerberg I."/>
            <person name="Brannstrom I.O."/>
            <person name="Guillou S."/>
            <person name="Cros-Aarteil S."/>
            <person name="Calhoun S."/>
            <person name="Haridas S."/>
            <person name="Kuo A."/>
            <person name="Mondo S."/>
            <person name="Pangilinan J."/>
            <person name="Riley R."/>
            <person name="Labutti K."/>
            <person name="Andreopoulos B."/>
            <person name="Lipzen A."/>
            <person name="Chen C."/>
            <person name="Yanf M."/>
            <person name="Daum C."/>
            <person name="Ng V."/>
            <person name="Clum A."/>
            <person name="Ohm R."/>
            <person name="Martin F."/>
            <person name="Silar P."/>
            <person name="Natvig D."/>
            <person name="Lalanne C."/>
            <person name="Gautier V."/>
            <person name="Ament-Velasquez S.L."/>
            <person name="Kruys A."/>
            <person name="Hutchinson M.I."/>
            <person name="Powell A.J."/>
            <person name="Barry K."/>
            <person name="Miller A.N."/>
            <person name="Grigoriev I.V."/>
            <person name="Debuchy R."/>
            <person name="Gladieux P."/>
            <person name="Thoren M.H."/>
            <person name="Johannesson H."/>
        </authorList>
    </citation>
    <scope>NUCLEOTIDE SEQUENCE</scope>
    <source>
        <strain evidence="4">CBS 532.94</strain>
    </source>
</reference>
<dbReference type="PANTHER" id="PTHR46411">
    <property type="entry name" value="FAMILY ATPASE, PUTATIVE-RELATED"/>
    <property type="match status" value="1"/>
</dbReference>
<name>A0AAN7HAZ8_9PEZI</name>
<dbReference type="EMBL" id="MU860349">
    <property type="protein sequence ID" value="KAK4234605.1"/>
    <property type="molecule type" value="Genomic_DNA"/>
</dbReference>
<feature type="domain" description="DUF7025" evidence="2">
    <location>
        <begin position="143"/>
        <end position="241"/>
    </location>
</feature>
<organism evidence="4 5">
    <name type="scientific">Achaetomium macrosporum</name>
    <dbReference type="NCBI Taxonomy" id="79813"/>
    <lineage>
        <taxon>Eukaryota</taxon>
        <taxon>Fungi</taxon>
        <taxon>Dikarya</taxon>
        <taxon>Ascomycota</taxon>
        <taxon>Pezizomycotina</taxon>
        <taxon>Sordariomycetes</taxon>
        <taxon>Sordariomycetidae</taxon>
        <taxon>Sordariales</taxon>
        <taxon>Chaetomiaceae</taxon>
        <taxon>Achaetomium</taxon>
    </lineage>
</organism>
<dbReference type="InterPro" id="IPR027417">
    <property type="entry name" value="P-loop_NTPase"/>
</dbReference>
<protein>
    <submittedName>
        <fullName evidence="4">ATPase family AAA domain-containing protein 3B</fullName>
    </submittedName>
</protein>
<dbReference type="GO" id="GO:0005524">
    <property type="term" value="F:ATP binding"/>
    <property type="evidence" value="ECO:0007669"/>
    <property type="project" value="InterPro"/>
</dbReference>